<evidence type="ECO:0000256" key="4">
    <source>
        <dbReference type="ARBA" id="ARBA00022475"/>
    </source>
</evidence>
<feature type="transmembrane region" description="Helical" evidence="8">
    <location>
        <begin position="60"/>
        <end position="78"/>
    </location>
</feature>
<dbReference type="PANTHER" id="PTHR34979:SF1">
    <property type="entry name" value="INNER MEMBRANE PROTEIN YGAZ"/>
    <property type="match status" value="1"/>
</dbReference>
<accession>A0A175VHV9</accession>
<comment type="similarity">
    <text evidence="2">Belongs to the AzlC family.</text>
</comment>
<reference evidence="9 10" key="1">
    <citation type="submission" date="2016-02" db="EMBL/GenBank/DDBJ databases">
        <title>Draft genome sequence of Aeromonas trota strain 1999lcr isolated from cerebrospinal fluid (CSF).</title>
        <authorList>
            <person name="Dallagassa C.B."/>
            <person name="Prediger K.C."/>
            <person name="Weiss V.A."/>
            <person name="Assis F.E."/>
            <person name="Baura V."/>
            <person name="Cruz L.M."/>
            <person name="Souza E.M."/>
            <person name="Pedrosa F.O."/>
            <person name="Fadel-Picheth C.M."/>
        </authorList>
    </citation>
    <scope>NUCLEOTIDE SEQUENCE [LARGE SCALE GENOMIC DNA]</scope>
    <source>
        <strain evidence="9 10">1999lcr</strain>
    </source>
</reference>
<dbReference type="OrthoDB" id="9803444at2"/>
<evidence type="ECO:0000256" key="7">
    <source>
        <dbReference type="ARBA" id="ARBA00023136"/>
    </source>
</evidence>
<feature type="transmembrane region" description="Helical" evidence="8">
    <location>
        <begin position="27"/>
        <end position="48"/>
    </location>
</feature>
<evidence type="ECO:0000256" key="5">
    <source>
        <dbReference type="ARBA" id="ARBA00022692"/>
    </source>
</evidence>
<evidence type="ECO:0000256" key="3">
    <source>
        <dbReference type="ARBA" id="ARBA00022448"/>
    </source>
</evidence>
<feature type="transmembrane region" description="Helical" evidence="8">
    <location>
        <begin position="214"/>
        <end position="235"/>
    </location>
</feature>
<gene>
    <name evidence="9" type="ORF">LCR_15880</name>
</gene>
<sequence>MDVNPAALSGGASRLSQVRWWQATLDILPLSISVIPWGILCGALALQVGLSPLQAQCMSLLVYAGAAQLSATTLFGAGTPLLPIMGSTVVITSQHLLYGFTFRRDVLPLSLRWRASLAFFLTDEMFAVALKDREHNGRFDPAYALIAGFVFYLFWNLATLLGIAAGQYIDGLDQMGLDFAIAATFIAMTIPAMKNLPMVAATLVSGSMALLTKPLLAEVYIIVSALSGMVVGYVLHRMRR</sequence>
<organism evidence="9 10">
    <name type="scientific">Aeromonas enteropelogenes</name>
    <name type="common">Aeromonas trota</name>
    <dbReference type="NCBI Taxonomy" id="29489"/>
    <lineage>
        <taxon>Bacteria</taxon>
        <taxon>Pseudomonadati</taxon>
        <taxon>Pseudomonadota</taxon>
        <taxon>Gammaproteobacteria</taxon>
        <taxon>Aeromonadales</taxon>
        <taxon>Aeromonadaceae</taxon>
        <taxon>Aeromonas</taxon>
    </lineage>
</organism>
<dbReference type="InterPro" id="IPR011606">
    <property type="entry name" value="Brnchd-chn_aa_trnsp_permease"/>
</dbReference>
<evidence type="ECO:0000256" key="6">
    <source>
        <dbReference type="ARBA" id="ARBA00022989"/>
    </source>
</evidence>
<evidence type="ECO:0000313" key="9">
    <source>
        <dbReference type="EMBL" id="KXU80069.1"/>
    </source>
</evidence>
<comment type="subcellular location">
    <subcellularLocation>
        <location evidence="1">Cell membrane</location>
        <topology evidence="1">Multi-pass membrane protein</topology>
    </subcellularLocation>
</comment>
<dbReference type="RefSeq" id="WP_026457874.1">
    <property type="nucleotide sequence ID" value="NZ_JAAKSK010000009.1"/>
</dbReference>
<evidence type="ECO:0000256" key="1">
    <source>
        <dbReference type="ARBA" id="ARBA00004651"/>
    </source>
</evidence>
<keyword evidence="5 8" id="KW-0812">Transmembrane</keyword>
<dbReference type="PANTHER" id="PTHR34979">
    <property type="entry name" value="INNER MEMBRANE PROTEIN YGAZ"/>
    <property type="match status" value="1"/>
</dbReference>
<keyword evidence="3" id="KW-0813">Transport</keyword>
<evidence type="ECO:0000256" key="2">
    <source>
        <dbReference type="ARBA" id="ARBA00010735"/>
    </source>
</evidence>
<keyword evidence="6 8" id="KW-1133">Transmembrane helix</keyword>
<comment type="caution">
    <text evidence="9">The sequence shown here is derived from an EMBL/GenBank/DDBJ whole genome shotgun (WGS) entry which is preliminary data.</text>
</comment>
<dbReference type="STRING" id="29489.VL01_01075"/>
<keyword evidence="4" id="KW-1003">Cell membrane</keyword>
<evidence type="ECO:0000313" key="10">
    <source>
        <dbReference type="Proteomes" id="UP000078435"/>
    </source>
</evidence>
<feature type="transmembrane region" description="Helical" evidence="8">
    <location>
        <begin position="175"/>
        <end position="194"/>
    </location>
</feature>
<keyword evidence="7 8" id="KW-0472">Membrane</keyword>
<dbReference type="Proteomes" id="UP000078435">
    <property type="component" value="Unassembled WGS sequence"/>
</dbReference>
<evidence type="ECO:0000256" key="8">
    <source>
        <dbReference type="SAM" id="Phobius"/>
    </source>
</evidence>
<protein>
    <submittedName>
        <fullName evidence="9">Branched-chain amino acid ABC transporter permease</fullName>
    </submittedName>
</protein>
<feature type="transmembrane region" description="Helical" evidence="8">
    <location>
        <begin position="142"/>
        <end position="163"/>
    </location>
</feature>
<proteinExistence type="inferred from homology"/>
<dbReference type="GO" id="GO:0005886">
    <property type="term" value="C:plasma membrane"/>
    <property type="evidence" value="ECO:0007669"/>
    <property type="project" value="UniProtKB-SubCell"/>
</dbReference>
<dbReference type="Pfam" id="PF03591">
    <property type="entry name" value="AzlC"/>
    <property type="match status" value="1"/>
</dbReference>
<dbReference type="GO" id="GO:1903785">
    <property type="term" value="P:L-valine transmembrane transport"/>
    <property type="evidence" value="ECO:0007669"/>
    <property type="project" value="TreeGrafter"/>
</dbReference>
<dbReference type="AlphaFoldDB" id="A0A175VHV9"/>
<name>A0A175VHV9_AEREN</name>
<dbReference type="EMBL" id="JMGO02000005">
    <property type="protein sequence ID" value="KXU80069.1"/>
    <property type="molecule type" value="Genomic_DNA"/>
</dbReference>